<comment type="caution">
    <text evidence="6">Lacks conserved residue(s) required for the propagation of feature annotation.</text>
</comment>
<dbReference type="PANTHER" id="PTHR16551:SF5">
    <property type="entry name" value="AGOUTI-RELATED PEPTIDE 2"/>
    <property type="match status" value="1"/>
</dbReference>
<proteinExistence type="predicted"/>
<evidence type="ECO:0000313" key="10">
    <source>
        <dbReference type="Proteomes" id="UP001591681"/>
    </source>
</evidence>
<feature type="chain" id="PRO_5044776452" description="Agouti domain-containing protein" evidence="7">
    <location>
        <begin position="24"/>
        <end position="154"/>
    </location>
</feature>
<evidence type="ECO:0000256" key="3">
    <source>
        <dbReference type="ARBA" id="ARBA00022729"/>
    </source>
</evidence>
<feature type="disulfide bond" evidence="6">
    <location>
        <begin position="129"/>
        <end position="150"/>
    </location>
</feature>
<protein>
    <recommendedName>
        <fullName evidence="8">Agouti domain-containing protein</fullName>
    </recommendedName>
</protein>
<dbReference type="Proteomes" id="UP001591681">
    <property type="component" value="Unassembled WGS sequence"/>
</dbReference>
<gene>
    <name evidence="9" type="ORF">ACEWY4_006413</name>
</gene>
<feature type="disulfide bond" evidence="6">
    <location>
        <begin position="125"/>
        <end position="143"/>
    </location>
</feature>
<evidence type="ECO:0000313" key="9">
    <source>
        <dbReference type="EMBL" id="KAL2097206.1"/>
    </source>
</evidence>
<evidence type="ECO:0000259" key="8">
    <source>
        <dbReference type="PROSITE" id="PS51150"/>
    </source>
</evidence>
<comment type="subcellular location">
    <subcellularLocation>
        <location evidence="1">Secreted</location>
    </subcellularLocation>
</comment>
<reference evidence="9 10" key="1">
    <citation type="submission" date="2024-09" db="EMBL/GenBank/DDBJ databases">
        <title>A chromosome-level genome assembly of Gray's grenadier anchovy, Coilia grayii.</title>
        <authorList>
            <person name="Fu Z."/>
        </authorList>
    </citation>
    <scope>NUCLEOTIDE SEQUENCE [LARGE SCALE GENOMIC DNA]</scope>
    <source>
        <strain evidence="9">G4</strain>
        <tissue evidence="9">Muscle</tissue>
    </source>
</reference>
<feature type="disulfide bond" evidence="6">
    <location>
        <begin position="134"/>
        <end position="141"/>
    </location>
</feature>
<keyword evidence="4" id="KW-0960">Knottin</keyword>
<keyword evidence="5 6" id="KW-1015">Disulfide bond</keyword>
<dbReference type="Pfam" id="PF05039">
    <property type="entry name" value="Agouti"/>
    <property type="match status" value="1"/>
</dbReference>
<evidence type="ECO:0000256" key="5">
    <source>
        <dbReference type="ARBA" id="ARBA00023157"/>
    </source>
</evidence>
<accession>A0ABD1KDQ8</accession>
<keyword evidence="10" id="KW-1185">Reference proteome</keyword>
<dbReference type="PROSITE" id="PS51150">
    <property type="entry name" value="AGOUTI_2"/>
    <property type="match status" value="1"/>
</dbReference>
<organism evidence="9 10">
    <name type="scientific">Coilia grayii</name>
    <name type="common">Gray's grenadier anchovy</name>
    <dbReference type="NCBI Taxonomy" id="363190"/>
    <lineage>
        <taxon>Eukaryota</taxon>
        <taxon>Metazoa</taxon>
        <taxon>Chordata</taxon>
        <taxon>Craniata</taxon>
        <taxon>Vertebrata</taxon>
        <taxon>Euteleostomi</taxon>
        <taxon>Actinopterygii</taxon>
        <taxon>Neopterygii</taxon>
        <taxon>Teleostei</taxon>
        <taxon>Clupei</taxon>
        <taxon>Clupeiformes</taxon>
        <taxon>Clupeoidei</taxon>
        <taxon>Engraulidae</taxon>
        <taxon>Coilinae</taxon>
        <taxon>Coilia</taxon>
    </lineage>
</organism>
<evidence type="ECO:0000256" key="4">
    <source>
        <dbReference type="ARBA" id="ARBA00022854"/>
    </source>
</evidence>
<dbReference type="EMBL" id="JBHFQA010000006">
    <property type="protein sequence ID" value="KAL2097206.1"/>
    <property type="molecule type" value="Genomic_DNA"/>
</dbReference>
<name>A0ABD1KDQ8_9TELE</name>
<dbReference type="GO" id="GO:0005576">
    <property type="term" value="C:extracellular region"/>
    <property type="evidence" value="ECO:0007669"/>
    <property type="project" value="UniProtKB-SubCell"/>
</dbReference>
<comment type="caution">
    <text evidence="9">The sequence shown here is derived from an EMBL/GenBank/DDBJ whole genome shotgun (WGS) entry which is preliminary data.</text>
</comment>
<keyword evidence="3 7" id="KW-0732">Signal</keyword>
<dbReference type="InterPro" id="IPR027300">
    <property type="entry name" value="Agouti_dom"/>
</dbReference>
<evidence type="ECO:0000256" key="7">
    <source>
        <dbReference type="SAM" id="SignalP"/>
    </source>
</evidence>
<evidence type="ECO:0000256" key="6">
    <source>
        <dbReference type="PROSITE-ProRule" id="PRU00494"/>
    </source>
</evidence>
<sequence length="154" mass="17054">MGLFHRFVICLCLLSTIESVVEGNEVKRRKHDNNALHDGGSVQSGIWTPEKPRRLFARTRFELQQRQQMMRPRSRTVTAVPAQAPAPRAAAAPALPVRGAGPDAAAVLVRRCPGLMEACSPHTPCCDPCATCHCRLFNTICHCWKMSHLCPKKT</sequence>
<dbReference type="InterPro" id="IPR036836">
    <property type="entry name" value="Agouti_dom_sf"/>
</dbReference>
<evidence type="ECO:0000256" key="2">
    <source>
        <dbReference type="ARBA" id="ARBA00022525"/>
    </source>
</evidence>
<keyword evidence="2" id="KW-0964">Secreted</keyword>
<feature type="domain" description="Agouti" evidence="8">
    <location>
        <begin position="112"/>
        <end position="150"/>
    </location>
</feature>
<dbReference type="Gene3D" id="4.10.760.10">
    <property type="entry name" value="Agouti domain"/>
    <property type="match status" value="1"/>
</dbReference>
<dbReference type="SUPFAM" id="SSF57055">
    <property type="entry name" value="Agouti-related protein"/>
    <property type="match status" value="1"/>
</dbReference>
<dbReference type="InterPro" id="IPR007733">
    <property type="entry name" value="Agouti"/>
</dbReference>
<dbReference type="AlphaFoldDB" id="A0ABD1KDQ8"/>
<evidence type="ECO:0000256" key="1">
    <source>
        <dbReference type="ARBA" id="ARBA00004613"/>
    </source>
</evidence>
<dbReference type="SMART" id="SM00792">
    <property type="entry name" value="Agouti"/>
    <property type="match status" value="1"/>
</dbReference>
<dbReference type="PANTHER" id="PTHR16551">
    <property type="entry name" value="AGOUTI RELATED"/>
    <property type="match status" value="1"/>
</dbReference>
<feature type="signal peptide" evidence="7">
    <location>
        <begin position="1"/>
        <end position="23"/>
    </location>
</feature>